<evidence type="ECO:0000313" key="3">
    <source>
        <dbReference type="EMBL" id="MBX0323901.1"/>
    </source>
</evidence>
<dbReference type="PROSITE" id="PS50192">
    <property type="entry name" value="T_SNARE"/>
    <property type="match status" value="1"/>
</dbReference>
<dbReference type="GO" id="GO:0006355">
    <property type="term" value="P:regulation of DNA-templated transcription"/>
    <property type="evidence" value="ECO:0007669"/>
    <property type="project" value="InterPro"/>
</dbReference>
<dbReference type="SUPFAM" id="SSF57997">
    <property type="entry name" value="Tropomyosin"/>
    <property type="match status" value="1"/>
</dbReference>
<reference evidence="3 4" key="1">
    <citation type="submission" date="2021-06" db="EMBL/GenBank/DDBJ databases">
        <title>Halomicroarcula sp. a new haloarchaeum isolated from saline soil.</title>
        <authorList>
            <person name="Duran-Viseras A."/>
            <person name="Sanchez-Porro C."/>
            <person name="Ventosa A."/>
        </authorList>
    </citation>
    <scope>NUCLEOTIDE SEQUENCE [LARGE SCALE GENOMIC DNA]</scope>
    <source>
        <strain evidence="3 4">F13</strain>
    </source>
</reference>
<name>A0AAW4PRT0_9EURY</name>
<protein>
    <recommendedName>
        <fullName evidence="2">t-SNARE coiled-coil homology domain-containing protein</fullName>
    </recommendedName>
</protein>
<comment type="caution">
    <text evidence="3">The sequence shown here is derived from an EMBL/GenBank/DDBJ whole genome shotgun (WGS) entry which is preliminary data.</text>
</comment>
<dbReference type="Proteomes" id="UP001430377">
    <property type="component" value="Unassembled WGS sequence"/>
</dbReference>
<feature type="domain" description="T-SNARE coiled-coil homology" evidence="2">
    <location>
        <begin position="184"/>
        <end position="215"/>
    </location>
</feature>
<proteinExistence type="predicted"/>
<accession>A0AAW4PRT0</accession>
<keyword evidence="1" id="KW-0175">Coiled coil</keyword>
<dbReference type="InterPro" id="IPR000727">
    <property type="entry name" value="T_SNARE_dom"/>
</dbReference>
<dbReference type="AlphaFoldDB" id="A0AAW4PRT0"/>
<keyword evidence="4" id="KW-1185">Reference proteome</keyword>
<gene>
    <name evidence="3" type="ORF">EGH21_12755</name>
</gene>
<sequence>MASESTEEGAVTVELPPELDEWLDERASALGVDRAELVQQLLASYRVTAERDDAESVAELVEVDRAVEDAMDDQLDAVVAATVDDAVDRRVPPAVESAVGDRLPDITDAVEGRLDARFEAVEDDFQEKLDDVRSRVVQLKRELDGKATADHDHEELAAIEDLESELASLNRELVAARDELEDDVEDQSARVDDVERGLEDVDDRLDDVEEKLTRVAWVVSDLRNDQGGRDSHQKAVDRIKRAAAQEGVSSASCENCGESVDIGLLTDPQCPHCGSTVSDVRPEGGIIRKKARLVTAAQLEAGPTDE</sequence>
<evidence type="ECO:0000259" key="2">
    <source>
        <dbReference type="PROSITE" id="PS50192"/>
    </source>
</evidence>
<evidence type="ECO:0000313" key="4">
    <source>
        <dbReference type="Proteomes" id="UP001430377"/>
    </source>
</evidence>
<dbReference type="Gene3D" id="1.10.287.1490">
    <property type="match status" value="1"/>
</dbReference>
<feature type="coiled-coil region" evidence="1">
    <location>
        <begin position="122"/>
        <end position="211"/>
    </location>
</feature>
<organism evidence="3 4">
    <name type="scientific">Haloarcula rubra</name>
    <dbReference type="NCBI Taxonomy" id="2487747"/>
    <lineage>
        <taxon>Archaea</taxon>
        <taxon>Methanobacteriati</taxon>
        <taxon>Methanobacteriota</taxon>
        <taxon>Stenosarchaea group</taxon>
        <taxon>Halobacteria</taxon>
        <taxon>Halobacteriales</taxon>
        <taxon>Haloarculaceae</taxon>
        <taxon>Haloarcula</taxon>
    </lineage>
</organism>
<dbReference type="EMBL" id="RKLR01000004">
    <property type="protein sequence ID" value="MBX0323901.1"/>
    <property type="molecule type" value="Genomic_DNA"/>
</dbReference>
<evidence type="ECO:0000256" key="1">
    <source>
        <dbReference type="SAM" id="Coils"/>
    </source>
</evidence>
<dbReference type="RefSeq" id="WP_220618862.1">
    <property type="nucleotide sequence ID" value="NZ_RKLR01000004.1"/>
</dbReference>